<dbReference type="AlphaFoldDB" id="A0A5B7D4L4"/>
<evidence type="ECO:0000313" key="1">
    <source>
        <dbReference type="EMBL" id="MPC15924.1"/>
    </source>
</evidence>
<sequence length="128" mass="13616">MAWTITPSYSYISSFCRPKRVTLGKEGYSLASLPSPPQAPLLPLLPTALLLSETHILFLRRSRGWPQGLRELVSLVCAPPPPAPRPVTCTAPLPEADTPPGGTTHPAALLVSLASPSVAWARWAGVLS</sequence>
<dbReference type="EMBL" id="VSRR010000464">
    <property type="protein sequence ID" value="MPC15924.1"/>
    <property type="molecule type" value="Genomic_DNA"/>
</dbReference>
<dbReference type="Proteomes" id="UP000324222">
    <property type="component" value="Unassembled WGS sequence"/>
</dbReference>
<comment type="caution">
    <text evidence="1">The sequence shown here is derived from an EMBL/GenBank/DDBJ whole genome shotgun (WGS) entry which is preliminary data.</text>
</comment>
<reference evidence="1 2" key="1">
    <citation type="submission" date="2019-05" db="EMBL/GenBank/DDBJ databases">
        <title>Another draft genome of Portunus trituberculatus and its Hox gene families provides insights of decapod evolution.</title>
        <authorList>
            <person name="Jeong J.-H."/>
            <person name="Song I."/>
            <person name="Kim S."/>
            <person name="Choi T."/>
            <person name="Kim D."/>
            <person name="Ryu S."/>
            <person name="Kim W."/>
        </authorList>
    </citation>
    <scope>NUCLEOTIDE SEQUENCE [LARGE SCALE GENOMIC DNA]</scope>
    <source>
        <tissue evidence="1">Muscle</tissue>
    </source>
</reference>
<name>A0A5B7D4L4_PORTR</name>
<organism evidence="1 2">
    <name type="scientific">Portunus trituberculatus</name>
    <name type="common">Swimming crab</name>
    <name type="synonym">Neptunus trituberculatus</name>
    <dbReference type="NCBI Taxonomy" id="210409"/>
    <lineage>
        <taxon>Eukaryota</taxon>
        <taxon>Metazoa</taxon>
        <taxon>Ecdysozoa</taxon>
        <taxon>Arthropoda</taxon>
        <taxon>Crustacea</taxon>
        <taxon>Multicrustacea</taxon>
        <taxon>Malacostraca</taxon>
        <taxon>Eumalacostraca</taxon>
        <taxon>Eucarida</taxon>
        <taxon>Decapoda</taxon>
        <taxon>Pleocyemata</taxon>
        <taxon>Brachyura</taxon>
        <taxon>Eubrachyura</taxon>
        <taxon>Portunoidea</taxon>
        <taxon>Portunidae</taxon>
        <taxon>Portuninae</taxon>
        <taxon>Portunus</taxon>
    </lineage>
</organism>
<protein>
    <submittedName>
        <fullName evidence="1">Uncharacterized protein</fullName>
    </submittedName>
</protein>
<evidence type="ECO:0000313" key="2">
    <source>
        <dbReference type="Proteomes" id="UP000324222"/>
    </source>
</evidence>
<accession>A0A5B7D4L4</accession>
<gene>
    <name evidence="1" type="ORF">E2C01_008728</name>
</gene>
<proteinExistence type="predicted"/>
<keyword evidence="2" id="KW-1185">Reference proteome</keyword>